<dbReference type="Pfam" id="PF02486">
    <property type="entry name" value="Rep_trans"/>
    <property type="match status" value="1"/>
</dbReference>
<evidence type="ECO:0000259" key="2">
    <source>
        <dbReference type="Pfam" id="PF02486"/>
    </source>
</evidence>
<dbReference type="AlphaFoldDB" id="A0A380TYZ3"/>
<feature type="region of interest" description="Disordered" evidence="1">
    <location>
        <begin position="228"/>
        <end position="248"/>
    </location>
</feature>
<evidence type="ECO:0000313" key="5">
    <source>
        <dbReference type="Proteomes" id="UP000254227"/>
    </source>
</evidence>
<dbReference type="InterPro" id="IPR003491">
    <property type="entry name" value="REP-like_C"/>
</dbReference>
<name>A0A380TYZ3_ACIJO</name>
<dbReference type="RefSeq" id="WP_004693116.1">
    <property type="nucleotide sequence ID" value="NZ_BBTB01000088.1"/>
</dbReference>
<sequence length="388" mass="44165">MLNKKQSIPQVCTWGMGFLDTPINKMGVTEFESMHSHLKDADLPLPFERPFAVPHLHMVMTSRGAKQVQCRLPADNQIAVIDWVNFTDSCGTLDHKFVNALNDDQSINETELNFAMALEIEKHIEHIFGLQLTLVDKGKKNMYQSSFEIGDKCGFVCVGGQRNTYLVMLSGRGCSMAKEGWEQRLYTFLTTVATRGKLTRVDIAHDDFDGKRINVDWGNMMDGMGGFQNGNRAPNVEHKGNWKRPNGRGRTLNIGSRESGKYLRLYEKGRAEGDPDDNWQRAEVEFKSRDRILPFTMLLSPSEYFIAAYPCFQMLSEDIQPERIETMKKAASINAHAALEIIKKQYGKYINVFKKVFEPEELINIISCSDPLAIPKRLEHLTLTAMRM</sequence>
<evidence type="ECO:0000313" key="3">
    <source>
        <dbReference type="EMBL" id="QPS05470.1"/>
    </source>
</evidence>
<accession>A0A380TYZ3</accession>
<dbReference type="GO" id="GO:0003743">
    <property type="term" value="F:translation initiation factor activity"/>
    <property type="evidence" value="ECO:0007669"/>
    <property type="project" value="UniProtKB-KW"/>
</dbReference>
<proteinExistence type="predicted"/>
<gene>
    <name evidence="3" type="ORF">I6G67_08580</name>
    <name evidence="4" type="ORF">NCTC10308_01023</name>
</gene>
<evidence type="ECO:0000313" key="6">
    <source>
        <dbReference type="Proteomes" id="UP000595107"/>
    </source>
</evidence>
<keyword evidence="4" id="KW-0648">Protein biosynthesis</keyword>
<dbReference type="EMBL" id="CP065666">
    <property type="protein sequence ID" value="QPS05470.1"/>
    <property type="molecule type" value="Genomic_DNA"/>
</dbReference>
<keyword evidence="4" id="KW-0396">Initiation factor</keyword>
<evidence type="ECO:0000256" key="1">
    <source>
        <dbReference type="SAM" id="MobiDB-lite"/>
    </source>
</evidence>
<reference evidence="4 5" key="1">
    <citation type="submission" date="2018-06" db="EMBL/GenBank/DDBJ databases">
        <authorList>
            <consortium name="Pathogen Informatics"/>
            <person name="Doyle S."/>
        </authorList>
    </citation>
    <scope>NUCLEOTIDE SEQUENCE [LARGE SCALE GENOMIC DNA]</scope>
    <source>
        <strain evidence="4 5">NCTC10308</strain>
    </source>
</reference>
<reference evidence="3 6" key="2">
    <citation type="submission" date="2020-12" db="EMBL/GenBank/DDBJ databases">
        <title>FDA dAtabase for Regulatory Grade micrObial Sequences (FDA-ARGOS): Supporting development and validation of Infectious Disease Dx tests.</title>
        <authorList>
            <person name="Sproer C."/>
            <person name="Gronow S."/>
            <person name="Severitt S."/>
            <person name="Schroder I."/>
            <person name="Tallon L."/>
            <person name="Sadzewicz L."/>
            <person name="Zhao X."/>
            <person name="Boylan J."/>
            <person name="Ott S."/>
            <person name="Bowen H."/>
            <person name="Vavikolanu K."/>
            <person name="Mehta A."/>
            <person name="Aluvathingal J."/>
            <person name="Nadendla S."/>
            <person name="Lowell S."/>
            <person name="Myers T."/>
            <person name="Yan Y."/>
            <person name="Sichtig H."/>
        </authorList>
    </citation>
    <scope>NUCLEOTIDE SEQUENCE [LARGE SCALE GENOMIC DNA]</scope>
    <source>
        <strain evidence="3 6">FDAARGOS_910</strain>
    </source>
</reference>
<dbReference type="Proteomes" id="UP000254227">
    <property type="component" value="Unassembled WGS sequence"/>
</dbReference>
<organism evidence="4 5">
    <name type="scientific">Acinetobacter johnsonii</name>
    <dbReference type="NCBI Taxonomy" id="40214"/>
    <lineage>
        <taxon>Bacteria</taxon>
        <taxon>Pseudomonadati</taxon>
        <taxon>Pseudomonadota</taxon>
        <taxon>Gammaproteobacteria</taxon>
        <taxon>Moraxellales</taxon>
        <taxon>Moraxellaceae</taxon>
        <taxon>Acinetobacter</taxon>
    </lineage>
</organism>
<dbReference type="EMBL" id="UFRV01000006">
    <property type="protein sequence ID" value="SUT93261.1"/>
    <property type="molecule type" value="Genomic_DNA"/>
</dbReference>
<feature type="domain" description="Replication initiation protein-like C-terminal" evidence="2">
    <location>
        <begin position="197"/>
        <end position="358"/>
    </location>
</feature>
<dbReference type="Proteomes" id="UP000595107">
    <property type="component" value="Chromosome"/>
</dbReference>
<evidence type="ECO:0000313" key="4">
    <source>
        <dbReference type="EMBL" id="SUT93261.1"/>
    </source>
</evidence>
<protein>
    <submittedName>
        <fullName evidence="4">Phage replication initiation factor</fullName>
    </submittedName>
    <submittedName>
        <fullName evidence="3">Replication initiation factor domain-containing protein</fullName>
    </submittedName>
</protein>